<organism evidence="1 2">
    <name type="scientific">Vaccinium darrowii</name>
    <dbReference type="NCBI Taxonomy" id="229202"/>
    <lineage>
        <taxon>Eukaryota</taxon>
        <taxon>Viridiplantae</taxon>
        <taxon>Streptophyta</taxon>
        <taxon>Embryophyta</taxon>
        <taxon>Tracheophyta</taxon>
        <taxon>Spermatophyta</taxon>
        <taxon>Magnoliopsida</taxon>
        <taxon>eudicotyledons</taxon>
        <taxon>Gunneridae</taxon>
        <taxon>Pentapetalae</taxon>
        <taxon>asterids</taxon>
        <taxon>Ericales</taxon>
        <taxon>Ericaceae</taxon>
        <taxon>Vaccinioideae</taxon>
        <taxon>Vaccinieae</taxon>
        <taxon>Vaccinium</taxon>
    </lineage>
</organism>
<name>A0ACB7XFH0_9ERIC</name>
<evidence type="ECO:0000313" key="1">
    <source>
        <dbReference type="EMBL" id="KAH7839380.1"/>
    </source>
</evidence>
<proteinExistence type="predicted"/>
<gene>
    <name evidence="1" type="ORF">Vadar_003444</name>
</gene>
<sequence>MMNSSISIGFLFSVFLVSFFTILCFSSKGYALGGGEALDGHPHHHTVQLSSLLPSSVCSPSTEDHSKKGSLKVVHKHGPCSHLNQGQANIPTTSRILTHDQSRVNSIHYRIGLNARQSDLDDSQATIPAKSGRSIGSGNYIVTVGVGSPKKDQSLIFDTGSDLTWIQCQPCLRSCYKQQEPIFNPSASKSYKNITCNSAECSHLTAATGNTPGCSTSTCVYGIQYGDSSFSVGYFGTETLTLTASSVFPNYLFGCGQNNQGLFGGAAGLLGLGRDQVSVVSQTASKFGKYFSYCLPSPSSSGTLSFGKAATASSLQFTPLLQDSQFYYIDITGIKLGGKSLSISPTVFKTAGNIIDSGTVITRLPPAAYTALRAGFRQAMTKYPTASGVSILDTCYDLSSYSTVSIPTVSFVFGGGVEVPLDVQGIVYPVKASQVCLAFAGNSAASDTGIFGNVQQQTLDVAYDVAGGKLGFGSGGCS</sequence>
<dbReference type="EMBL" id="CM037160">
    <property type="protein sequence ID" value="KAH7839380.1"/>
    <property type="molecule type" value="Genomic_DNA"/>
</dbReference>
<reference evidence="1 2" key="1">
    <citation type="journal article" date="2021" name="Hortic Res">
        <title>High-quality reference genome and annotation aids understanding of berry development for evergreen blueberry (Vaccinium darrowii).</title>
        <authorList>
            <person name="Yu J."/>
            <person name="Hulse-Kemp A.M."/>
            <person name="Babiker E."/>
            <person name="Staton M."/>
        </authorList>
    </citation>
    <scope>NUCLEOTIDE SEQUENCE [LARGE SCALE GENOMIC DNA]</scope>
    <source>
        <strain evidence="2">cv. NJ 8807/NJ 8810</strain>
        <tissue evidence="1">Young leaf</tissue>
    </source>
</reference>
<protein>
    <submittedName>
        <fullName evidence="1">Uncharacterized protein</fullName>
    </submittedName>
</protein>
<accession>A0ACB7XFH0</accession>
<evidence type="ECO:0000313" key="2">
    <source>
        <dbReference type="Proteomes" id="UP000828048"/>
    </source>
</evidence>
<dbReference type="Proteomes" id="UP000828048">
    <property type="component" value="Chromosome 10"/>
</dbReference>
<comment type="caution">
    <text evidence="1">The sequence shown here is derived from an EMBL/GenBank/DDBJ whole genome shotgun (WGS) entry which is preliminary data.</text>
</comment>
<keyword evidence="2" id="KW-1185">Reference proteome</keyword>